<keyword evidence="4" id="KW-1185">Reference proteome</keyword>
<accession>A0A8X6Q1N9</accession>
<evidence type="ECO:0000313" key="4">
    <source>
        <dbReference type="Proteomes" id="UP000887013"/>
    </source>
</evidence>
<dbReference type="EMBL" id="BMAW01123000">
    <property type="protein sequence ID" value="GFU01420.1"/>
    <property type="molecule type" value="Genomic_DNA"/>
</dbReference>
<reference evidence="3" key="1">
    <citation type="submission" date="2020-08" db="EMBL/GenBank/DDBJ databases">
        <title>Multicomponent nature underlies the extraordinary mechanical properties of spider dragline silk.</title>
        <authorList>
            <person name="Kono N."/>
            <person name="Nakamura H."/>
            <person name="Mori M."/>
            <person name="Yoshida Y."/>
            <person name="Ohtoshi R."/>
            <person name="Malay A.D."/>
            <person name="Moran D.A.P."/>
            <person name="Tomita M."/>
            <person name="Numata K."/>
            <person name="Arakawa K."/>
        </authorList>
    </citation>
    <scope>NUCLEOTIDE SEQUENCE</scope>
</reference>
<dbReference type="InterPro" id="IPR020845">
    <property type="entry name" value="AMP-binding_CS"/>
</dbReference>
<dbReference type="SUPFAM" id="SSF56801">
    <property type="entry name" value="Acetyl-CoA synthetase-like"/>
    <property type="match status" value="1"/>
</dbReference>
<proteinExistence type="predicted"/>
<feature type="domain" description="AMP-dependent synthetase/ligase" evidence="2">
    <location>
        <begin position="95"/>
        <end position="481"/>
    </location>
</feature>
<dbReference type="InterPro" id="IPR000873">
    <property type="entry name" value="AMP-dep_synth/lig_dom"/>
</dbReference>
<dbReference type="InterPro" id="IPR042099">
    <property type="entry name" value="ANL_N_sf"/>
</dbReference>
<keyword evidence="1" id="KW-1133">Transmembrane helix</keyword>
<evidence type="ECO:0000259" key="2">
    <source>
        <dbReference type="Pfam" id="PF00501"/>
    </source>
</evidence>
<evidence type="ECO:0000256" key="1">
    <source>
        <dbReference type="SAM" id="Phobius"/>
    </source>
</evidence>
<dbReference type="PANTHER" id="PTHR42921">
    <property type="entry name" value="ACETOACETYL-COA SYNTHETASE"/>
    <property type="match status" value="1"/>
</dbReference>
<feature type="transmembrane region" description="Helical" evidence="1">
    <location>
        <begin position="149"/>
        <end position="170"/>
    </location>
</feature>
<dbReference type="OrthoDB" id="10253869at2759"/>
<dbReference type="Pfam" id="PF00501">
    <property type="entry name" value="AMP-binding"/>
    <property type="match status" value="1"/>
</dbReference>
<comment type="caution">
    <text evidence="3">The sequence shown here is derived from an EMBL/GenBank/DDBJ whole genome shotgun (WGS) entry which is preliminary data.</text>
</comment>
<keyword evidence="1" id="KW-0472">Membrane</keyword>
<gene>
    <name evidence="3" type="primary">AACS</name>
    <name evidence="3" type="ORF">NPIL_296781</name>
</gene>
<sequence>MLALSYRENSIVKLVPSGMDNRSFANVPLIWEPKECDGKEMKKFKKIIEDKYFVKLDGFRDLHKWSTEHLPEFWGELWDFIGILSSKRFDSYRDEHVALIVTGEDSDTQIVTYAQMFEEAQLYAAAFRKFGLKKGDVVVCYMSNRKEAIFVMQAIVSIGAIWTGALPFLGVEATLKRFQQLNPKVLLTVDRYPFRGQEVDLLSKVKDLVKGLPSLEHVLIVASKPDSHSKDISGIKNSCFLDEFLEQGLNEDGSIPPMKFEQVSFSHPVVINHTSGTTGLPKAVVHGSGILMAPDTWFSLVNDCDRNTRYLQVIPVGTVVWISHIAMLFRGTTLIIYEGDPFLPNPALFWNLVEKFKINSTFIYPTVIDEMQKRGIYPTKTQDVSSLKQLFVAGSSIKDQNYDLMKEISNDVLFSASYGCTEMASIFMTVSKLLPGYKGELNTVLFGASVQVVDITGNRVVGEIGEIVLSKSTPTLTLGFWNDVDGSAYREKYFSKYPDLFATGDCAIINPVTENWIIVCRCDETLNPKGTRFGASEIYCIVETFLEVQDSLCVSQYNKDMDERAVLFLKIRNGHTYSEKLVVRIRKAIEKHLSVLHVPDVIIEIQEIPYNITSKKMEIIVKKIINNQPYNEDTVRNPESLKYYRNIPMLQDF</sequence>
<organism evidence="3 4">
    <name type="scientific">Nephila pilipes</name>
    <name type="common">Giant wood spider</name>
    <name type="synonym">Nephila maculata</name>
    <dbReference type="NCBI Taxonomy" id="299642"/>
    <lineage>
        <taxon>Eukaryota</taxon>
        <taxon>Metazoa</taxon>
        <taxon>Ecdysozoa</taxon>
        <taxon>Arthropoda</taxon>
        <taxon>Chelicerata</taxon>
        <taxon>Arachnida</taxon>
        <taxon>Araneae</taxon>
        <taxon>Araneomorphae</taxon>
        <taxon>Entelegynae</taxon>
        <taxon>Araneoidea</taxon>
        <taxon>Nephilidae</taxon>
        <taxon>Nephila</taxon>
    </lineage>
</organism>
<dbReference type="PROSITE" id="PS00455">
    <property type="entry name" value="AMP_BINDING"/>
    <property type="match status" value="1"/>
</dbReference>
<keyword evidence="1" id="KW-0812">Transmembrane</keyword>
<dbReference type="GO" id="GO:0030729">
    <property type="term" value="F:acetoacetate-CoA ligase activity"/>
    <property type="evidence" value="ECO:0007669"/>
    <property type="project" value="TreeGrafter"/>
</dbReference>
<dbReference type="Proteomes" id="UP000887013">
    <property type="component" value="Unassembled WGS sequence"/>
</dbReference>
<evidence type="ECO:0000313" key="3">
    <source>
        <dbReference type="EMBL" id="GFU01420.1"/>
    </source>
</evidence>
<dbReference type="InterPro" id="IPR045851">
    <property type="entry name" value="AMP-bd_C_sf"/>
</dbReference>
<dbReference type="AlphaFoldDB" id="A0A8X6Q1N9"/>
<dbReference type="Gene3D" id="3.30.300.30">
    <property type="match status" value="1"/>
</dbReference>
<dbReference type="Gene3D" id="3.40.50.12780">
    <property type="entry name" value="N-terminal domain of ligase-like"/>
    <property type="match status" value="1"/>
</dbReference>
<dbReference type="PANTHER" id="PTHR42921:SF1">
    <property type="entry name" value="ACETOACETYL-COA SYNTHETASE"/>
    <property type="match status" value="1"/>
</dbReference>
<name>A0A8X6Q1N9_NEPPI</name>
<protein>
    <submittedName>
        <fullName evidence="3">Acetoacetyl-CoA synthetase</fullName>
    </submittedName>
</protein>